<accession>A0A168RAW3</accession>
<dbReference type="SMART" id="SM00496">
    <property type="entry name" value="IENR2"/>
    <property type="match status" value="3"/>
</dbReference>
<dbReference type="Pfam" id="PF07460">
    <property type="entry name" value="NUMOD3"/>
    <property type="match status" value="1"/>
</dbReference>
<dbReference type="PROSITE" id="PS50164">
    <property type="entry name" value="GIY_YIG"/>
    <property type="match status" value="1"/>
</dbReference>
<dbReference type="RefSeq" id="YP_009254024.1">
    <property type="nucleotide sequence ID" value="NC_030206.1"/>
</dbReference>
<dbReference type="GeneID" id="27910820"/>
<dbReference type="GO" id="GO:0003677">
    <property type="term" value="F:DNA binding"/>
    <property type="evidence" value="ECO:0007669"/>
    <property type="project" value="InterPro"/>
</dbReference>
<dbReference type="InterPro" id="IPR000305">
    <property type="entry name" value="GIY-YIG_endonuc"/>
</dbReference>
<proteinExistence type="predicted"/>
<dbReference type="SUPFAM" id="SSF64496">
    <property type="entry name" value="DNA-binding domain of intron-encoded endonucleases"/>
    <property type="match status" value="1"/>
</dbReference>
<dbReference type="SUPFAM" id="SSF82771">
    <property type="entry name" value="GIY-YIG endonuclease"/>
    <property type="match status" value="1"/>
</dbReference>
<dbReference type="InterPro" id="IPR006350">
    <property type="entry name" value="Intron_endoG1"/>
</dbReference>
<gene>
    <name evidence="3" type="primary">orf240</name>
</gene>
<feature type="domain" description="GIY-YIG" evidence="2">
    <location>
        <begin position="27"/>
        <end position="116"/>
    </location>
</feature>
<dbReference type="AlphaFoldDB" id="A0A168RAW3"/>
<dbReference type="InterPro" id="IPR003611">
    <property type="entry name" value="NUMOD3"/>
</dbReference>
<keyword evidence="3" id="KW-0496">Mitochondrion</keyword>
<evidence type="ECO:0000256" key="1">
    <source>
        <dbReference type="ARBA" id="ARBA00010045"/>
    </source>
</evidence>
<dbReference type="Pfam" id="PF01541">
    <property type="entry name" value="GIY-YIG"/>
    <property type="match status" value="1"/>
</dbReference>
<dbReference type="CDD" id="cd10445">
    <property type="entry name" value="GIY-YIG_bI1_like"/>
    <property type="match status" value="1"/>
</dbReference>
<dbReference type="GO" id="GO:0004519">
    <property type="term" value="F:endonuclease activity"/>
    <property type="evidence" value="ECO:0007669"/>
    <property type="project" value="InterPro"/>
</dbReference>
<dbReference type="Gene3D" id="3.40.1440.10">
    <property type="entry name" value="GIY-YIG endonuclease"/>
    <property type="match status" value="1"/>
</dbReference>
<dbReference type="InterPro" id="IPR035901">
    <property type="entry name" value="GIY-YIG_endonuc_sf"/>
</dbReference>
<sequence>MQNSIVPIKTYSNAEKDKFILYKENNKKSGIYRWNNLITNKSYVGSAKSIRDRFSIYYSTNSIQRKLAEGSSAIYSAILKYGYENFSIDILEYCEISILIEREQYYIDLLEPEYNILKIAYSREGAKHTEITKSLIGLKSLGRKHTEEAKLKMREIAVLRKGEETSLYGKKHSPESLLKMSKNRSTEVKVLDTVLNKETVFLGNKEAAEFLNVGLSTLVKYKKLNKLINEIYLVSNNKSV</sequence>
<comment type="similarity">
    <text evidence="1">To endonucleases of group I introns of fungi and phage.</text>
</comment>
<geneLocation type="mitochondrion" evidence="3"/>
<evidence type="ECO:0000259" key="2">
    <source>
        <dbReference type="PROSITE" id="PS50164"/>
    </source>
</evidence>
<evidence type="ECO:0000313" key="3">
    <source>
        <dbReference type="EMBL" id="ANC62710.1"/>
    </source>
</evidence>
<dbReference type="SMART" id="SM00465">
    <property type="entry name" value="GIYc"/>
    <property type="match status" value="1"/>
</dbReference>
<name>A0A168RAW3_9HYPO</name>
<reference evidence="3" key="1">
    <citation type="submission" date="2016-02" db="EMBL/GenBank/DDBJ databases">
        <authorList>
            <person name="Wen L."/>
            <person name="He K."/>
            <person name="Yang H."/>
        </authorList>
    </citation>
    <scope>NUCLEOTIDE SEQUENCE</scope>
</reference>
<organism evidence="3">
    <name type="scientific">Hypomyces aurantius</name>
    <dbReference type="NCBI Taxonomy" id="29852"/>
    <lineage>
        <taxon>Eukaryota</taxon>
        <taxon>Fungi</taxon>
        <taxon>Dikarya</taxon>
        <taxon>Ascomycota</taxon>
        <taxon>Pezizomycotina</taxon>
        <taxon>Sordariomycetes</taxon>
        <taxon>Hypocreomycetidae</taxon>
        <taxon>Hypocreales</taxon>
        <taxon>Hypocreaceae</taxon>
        <taxon>Hypomyces</taxon>
    </lineage>
</organism>
<dbReference type="EMBL" id="KU666552">
    <property type="protein sequence ID" value="ANC62710.1"/>
    <property type="molecule type" value="Genomic_DNA"/>
</dbReference>
<dbReference type="NCBIfam" id="TIGR01453">
    <property type="entry name" value="grpIintron_endo"/>
    <property type="match status" value="1"/>
</dbReference>
<protein>
    <recommendedName>
        <fullName evidence="2">GIY-YIG domain-containing protein</fullName>
    </recommendedName>
</protein>